<keyword evidence="1" id="KW-0472">Membrane</keyword>
<organism evidence="2 3">
    <name type="scientific">Aquamicrobium defluvii</name>
    <dbReference type="NCBI Taxonomy" id="69279"/>
    <lineage>
        <taxon>Bacteria</taxon>
        <taxon>Pseudomonadati</taxon>
        <taxon>Pseudomonadota</taxon>
        <taxon>Alphaproteobacteria</taxon>
        <taxon>Hyphomicrobiales</taxon>
        <taxon>Phyllobacteriaceae</taxon>
        <taxon>Aquamicrobium</taxon>
    </lineage>
</organism>
<accession>A0A4R6YK51</accession>
<keyword evidence="1" id="KW-1133">Transmembrane helix</keyword>
<dbReference type="Pfam" id="PF04304">
    <property type="entry name" value="DUF454"/>
    <property type="match status" value="1"/>
</dbReference>
<dbReference type="GO" id="GO:0005886">
    <property type="term" value="C:plasma membrane"/>
    <property type="evidence" value="ECO:0007669"/>
    <property type="project" value="TreeGrafter"/>
</dbReference>
<keyword evidence="3" id="KW-1185">Reference proteome</keyword>
<dbReference type="EMBL" id="SNZF01000002">
    <property type="protein sequence ID" value="TDR37460.1"/>
    <property type="molecule type" value="Genomic_DNA"/>
</dbReference>
<keyword evidence="1" id="KW-0812">Transmembrane</keyword>
<feature type="transmembrane region" description="Helical" evidence="1">
    <location>
        <begin position="23"/>
        <end position="56"/>
    </location>
</feature>
<gene>
    <name evidence="2" type="ORF">DES43_1023</name>
</gene>
<sequence length="135" mass="14773">MSLPDDTLREESAPVSAPVRGLFLALGFFFVALGFVGAFLPVLPTTPFLILAAACFARSSRRLEFWLLDHPRFGPTLREWRMRGAIPRKAKMMSLAGTSLGFLLFWQGGNPGPLLMLSVAALMVAGVVYVFTRPS</sequence>
<evidence type="ECO:0000313" key="2">
    <source>
        <dbReference type="EMBL" id="TDR37460.1"/>
    </source>
</evidence>
<dbReference type="PIRSF" id="PIRSF016789">
    <property type="entry name" value="DUF454"/>
    <property type="match status" value="1"/>
</dbReference>
<proteinExistence type="predicted"/>
<reference evidence="2 3" key="1">
    <citation type="submission" date="2019-03" db="EMBL/GenBank/DDBJ databases">
        <title>Genomic Encyclopedia of Type Strains, Phase IV (KMG-IV): sequencing the most valuable type-strain genomes for metagenomic binning, comparative biology and taxonomic classification.</title>
        <authorList>
            <person name="Goeker M."/>
        </authorList>
    </citation>
    <scope>NUCLEOTIDE SEQUENCE [LARGE SCALE GENOMIC DNA]</scope>
    <source>
        <strain evidence="2 3">DSM 11603</strain>
    </source>
</reference>
<dbReference type="PANTHER" id="PTHR35813:SF1">
    <property type="entry name" value="INNER MEMBRANE PROTEIN YBAN"/>
    <property type="match status" value="1"/>
</dbReference>
<name>A0A4R6YK51_9HYPH</name>
<dbReference type="Proteomes" id="UP000294958">
    <property type="component" value="Unassembled WGS sequence"/>
</dbReference>
<evidence type="ECO:0008006" key="4">
    <source>
        <dbReference type="Google" id="ProtNLM"/>
    </source>
</evidence>
<dbReference type="InterPro" id="IPR007401">
    <property type="entry name" value="DUF454"/>
</dbReference>
<comment type="caution">
    <text evidence="2">The sequence shown here is derived from an EMBL/GenBank/DDBJ whole genome shotgun (WGS) entry which is preliminary data.</text>
</comment>
<protein>
    <recommendedName>
        <fullName evidence="4">DUF454 domain-containing protein</fullName>
    </recommendedName>
</protein>
<feature type="transmembrane region" description="Helical" evidence="1">
    <location>
        <begin position="114"/>
        <end position="132"/>
    </location>
</feature>
<dbReference type="RefSeq" id="WP_051520538.1">
    <property type="nucleotide sequence ID" value="NZ_KK073886.1"/>
</dbReference>
<dbReference type="AlphaFoldDB" id="A0A4R6YK51"/>
<dbReference type="PANTHER" id="PTHR35813">
    <property type="entry name" value="INNER MEMBRANE PROTEIN YBAN"/>
    <property type="match status" value="1"/>
</dbReference>
<evidence type="ECO:0000313" key="3">
    <source>
        <dbReference type="Proteomes" id="UP000294958"/>
    </source>
</evidence>
<dbReference type="OrthoDB" id="9816293at2"/>
<evidence type="ECO:0000256" key="1">
    <source>
        <dbReference type="SAM" id="Phobius"/>
    </source>
</evidence>